<accession>A0ABW3GMX4</accession>
<reference evidence="3" key="1">
    <citation type="journal article" date="2019" name="Int. J. Syst. Evol. Microbiol.">
        <title>The Global Catalogue of Microorganisms (GCM) 10K type strain sequencing project: providing services to taxonomists for standard genome sequencing and annotation.</title>
        <authorList>
            <consortium name="The Broad Institute Genomics Platform"/>
            <consortium name="The Broad Institute Genome Sequencing Center for Infectious Disease"/>
            <person name="Wu L."/>
            <person name="Ma J."/>
        </authorList>
    </citation>
    <scope>NUCLEOTIDE SEQUENCE [LARGE SCALE GENOMIC DNA]</scope>
    <source>
        <strain evidence="3">CCUG 56752</strain>
    </source>
</reference>
<organism evidence="2 3">
    <name type="scientific">Psychroflexus salinarum</name>
    <dbReference type="NCBI Taxonomy" id="546024"/>
    <lineage>
        <taxon>Bacteria</taxon>
        <taxon>Pseudomonadati</taxon>
        <taxon>Bacteroidota</taxon>
        <taxon>Flavobacteriia</taxon>
        <taxon>Flavobacteriales</taxon>
        <taxon>Flavobacteriaceae</taxon>
        <taxon>Psychroflexus</taxon>
    </lineage>
</organism>
<dbReference type="EC" id="2.3.1.-" evidence="2"/>
<evidence type="ECO:0000259" key="1">
    <source>
        <dbReference type="PROSITE" id="PS51186"/>
    </source>
</evidence>
<keyword evidence="2" id="KW-0012">Acyltransferase</keyword>
<sequence>MIIYKKITKATYPNLSLQLRGLYLDAFTKGLSAQHITTKDAESYLHELFEKGYAILGFSEDQVVAALIATPPSFDEERPSHIKEKYTDTETLYIAEVLVDEKFRGRGLGKGLFEEFEATLSPGITHVLLRVWSKNEIAYNLYKSSGFKDCGSIIQQKFKPITKAPFEMEKHYMVKSY</sequence>
<keyword evidence="2" id="KW-0808">Transferase</keyword>
<dbReference type="RefSeq" id="WP_379657152.1">
    <property type="nucleotide sequence ID" value="NZ_JBHTIV010000005.1"/>
</dbReference>
<feature type="domain" description="N-acetyltransferase" evidence="1">
    <location>
        <begin position="2"/>
        <end position="173"/>
    </location>
</feature>
<dbReference type="InterPro" id="IPR052829">
    <property type="entry name" value="N-acetyltransferase_domain"/>
</dbReference>
<comment type="caution">
    <text evidence="2">The sequence shown here is derived from an EMBL/GenBank/DDBJ whole genome shotgun (WGS) entry which is preliminary data.</text>
</comment>
<dbReference type="PROSITE" id="PS51186">
    <property type="entry name" value="GNAT"/>
    <property type="match status" value="1"/>
</dbReference>
<dbReference type="CDD" id="cd04301">
    <property type="entry name" value="NAT_SF"/>
    <property type="match status" value="1"/>
</dbReference>
<dbReference type="EMBL" id="JBHTIV010000005">
    <property type="protein sequence ID" value="MFD0931825.1"/>
    <property type="molecule type" value="Genomic_DNA"/>
</dbReference>
<dbReference type="GO" id="GO:0016746">
    <property type="term" value="F:acyltransferase activity"/>
    <property type="evidence" value="ECO:0007669"/>
    <property type="project" value="UniProtKB-KW"/>
</dbReference>
<name>A0ABW3GMX4_9FLAO</name>
<evidence type="ECO:0000313" key="3">
    <source>
        <dbReference type="Proteomes" id="UP001597049"/>
    </source>
</evidence>
<dbReference type="PANTHER" id="PTHR43259">
    <property type="entry name" value="SPT10P"/>
    <property type="match status" value="1"/>
</dbReference>
<gene>
    <name evidence="2" type="ORF">ACFQ0R_04350</name>
</gene>
<protein>
    <submittedName>
        <fullName evidence="2">GNAT family N-acetyltransferase</fullName>
        <ecNumber evidence="2">2.3.1.-</ecNumber>
    </submittedName>
</protein>
<dbReference type="Pfam" id="PF00583">
    <property type="entry name" value="Acetyltransf_1"/>
    <property type="match status" value="1"/>
</dbReference>
<dbReference type="InterPro" id="IPR016181">
    <property type="entry name" value="Acyl_CoA_acyltransferase"/>
</dbReference>
<dbReference type="PANTHER" id="PTHR43259:SF1">
    <property type="entry name" value="N-ACETYLTRANSFERASE DOMAIN-CONTAINING PROTEIN"/>
    <property type="match status" value="1"/>
</dbReference>
<dbReference type="SUPFAM" id="SSF55729">
    <property type="entry name" value="Acyl-CoA N-acyltransferases (Nat)"/>
    <property type="match status" value="1"/>
</dbReference>
<dbReference type="Proteomes" id="UP001597049">
    <property type="component" value="Unassembled WGS sequence"/>
</dbReference>
<keyword evidence="3" id="KW-1185">Reference proteome</keyword>
<dbReference type="Gene3D" id="3.40.630.30">
    <property type="match status" value="1"/>
</dbReference>
<dbReference type="InterPro" id="IPR000182">
    <property type="entry name" value="GNAT_dom"/>
</dbReference>
<evidence type="ECO:0000313" key="2">
    <source>
        <dbReference type="EMBL" id="MFD0931825.1"/>
    </source>
</evidence>
<proteinExistence type="predicted"/>